<dbReference type="PANTHER" id="PTHR31672">
    <property type="entry name" value="BNACNNG10540D PROTEIN"/>
    <property type="match status" value="1"/>
</dbReference>
<dbReference type="InterPro" id="IPR017451">
    <property type="entry name" value="F-box-assoc_interact_dom"/>
</dbReference>
<dbReference type="InterPro" id="IPR050796">
    <property type="entry name" value="SCF_F-box_component"/>
</dbReference>
<dbReference type="AlphaFoldDB" id="R7WDA5"/>
<protein>
    <submittedName>
        <fullName evidence="1">Uncharacterized protein</fullName>
    </submittedName>
</protein>
<dbReference type="Pfam" id="PF08268">
    <property type="entry name" value="FBA_3"/>
    <property type="match status" value="1"/>
</dbReference>
<reference evidence="1" key="1">
    <citation type="submission" date="2015-06" db="UniProtKB">
        <authorList>
            <consortium name="EnsemblPlants"/>
        </authorList>
    </citation>
    <scope>IDENTIFICATION</scope>
</reference>
<dbReference type="Gene3D" id="1.20.1280.50">
    <property type="match status" value="1"/>
</dbReference>
<dbReference type="InterPro" id="IPR036047">
    <property type="entry name" value="F-box-like_dom_sf"/>
</dbReference>
<sequence length="366" mass="42038">MDLSPDVLVEILLRLPPSARRRARLVCKLWRDVIGERTTEMQSRPEVLLWHTSSAVAYVVDDLSSSSTGSYRELWRSGRSSTFFNRDSELQLVGTCNGLLCLCDNDSYCTGIITLVNPATKERLPIPPLTCAERVLHQWRWDKTYNFAYHPTTGRYKVVHIPSSFDRVCRSDSVRVFTLGQKGWRVVPAPGGKRCDLDAGIVSVDGVTHWVTDTVILRVVSFDLDNEQVAASTFPSKSGRPDDYNLAEVHGRLGLVIRNPSGMREAWVREEERWTRRYILTCSWHDIPRPYGEYYLKTEGQLLYRYPRKGTLSSFGWRLPYDVLKVSDKDKRMLVAKMNGEGREFNYRTFAYVKTSEPLVVYYTGE</sequence>
<dbReference type="EnsemblPlants" id="EMT17770">
    <property type="protein sequence ID" value="EMT17770"/>
    <property type="gene ID" value="F775_01354"/>
</dbReference>
<dbReference type="InterPro" id="IPR001810">
    <property type="entry name" value="F-box_dom"/>
</dbReference>
<dbReference type="OMA" id="ISRPYKH"/>
<dbReference type="PANTHER" id="PTHR31672:SF13">
    <property type="entry name" value="F-BOX PROTEIN CPR30-LIKE"/>
    <property type="match status" value="1"/>
</dbReference>
<dbReference type="NCBIfam" id="TIGR01640">
    <property type="entry name" value="F_box_assoc_1"/>
    <property type="match status" value="1"/>
</dbReference>
<dbReference type="SUPFAM" id="SSF81383">
    <property type="entry name" value="F-box domain"/>
    <property type="match status" value="1"/>
</dbReference>
<accession>R7WDA5</accession>
<organism evidence="1">
    <name type="scientific">Aegilops tauschii</name>
    <name type="common">Tausch's goatgrass</name>
    <name type="synonym">Aegilops squarrosa</name>
    <dbReference type="NCBI Taxonomy" id="37682"/>
    <lineage>
        <taxon>Eukaryota</taxon>
        <taxon>Viridiplantae</taxon>
        <taxon>Streptophyta</taxon>
        <taxon>Embryophyta</taxon>
        <taxon>Tracheophyta</taxon>
        <taxon>Spermatophyta</taxon>
        <taxon>Magnoliopsida</taxon>
        <taxon>Liliopsida</taxon>
        <taxon>Poales</taxon>
        <taxon>Poaceae</taxon>
        <taxon>BOP clade</taxon>
        <taxon>Pooideae</taxon>
        <taxon>Triticodae</taxon>
        <taxon>Triticeae</taxon>
        <taxon>Triticinae</taxon>
        <taxon>Aegilops</taxon>
    </lineage>
</organism>
<proteinExistence type="predicted"/>
<name>R7WDA5_AEGTA</name>
<dbReference type="Pfam" id="PF00646">
    <property type="entry name" value="F-box"/>
    <property type="match status" value="1"/>
</dbReference>
<dbReference type="SMART" id="SM00256">
    <property type="entry name" value="FBOX"/>
    <property type="match status" value="1"/>
</dbReference>
<evidence type="ECO:0000313" key="1">
    <source>
        <dbReference type="EnsemblPlants" id="EMT17770"/>
    </source>
</evidence>
<dbReference type="InterPro" id="IPR013187">
    <property type="entry name" value="F-box-assoc_dom_typ3"/>
</dbReference>